<dbReference type="SMART" id="SM00267">
    <property type="entry name" value="GGDEF"/>
    <property type="match status" value="1"/>
</dbReference>
<dbReference type="AlphaFoldDB" id="A0A1E5CWM6"/>
<dbReference type="Pfam" id="PF00990">
    <property type="entry name" value="GGDEF"/>
    <property type="match status" value="1"/>
</dbReference>
<proteinExistence type="predicted"/>
<dbReference type="InterPro" id="IPR000160">
    <property type="entry name" value="GGDEF_dom"/>
</dbReference>
<keyword evidence="1" id="KW-0812">Transmembrane</keyword>
<reference evidence="3 4" key="1">
    <citation type="journal article" date="2012" name="Science">
        <title>Ecological populations of bacteria act as socially cohesive units of antibiotic production and resistance.</title>
        <authorList>
            <person name="Cordero O.X."/>
            <person name="Wildschutte H."/>
            <person name="Kirkup B."/>
            <person name="Proehl S."/>
            <person name="Ngo L."/>
            <person name="Hussain F."/>
            <person name="Le Roux F."/>
            <person name="Mincer T."/>
            <person name="Polz M.F."/>
        </authorList>
    </citation>
    <scope>NUCLEOTIDE SEQUENCE [LARGE SCALE GENOMIC DNA]</scope>
    <source>
        <strain evidence="3 4">FF-238</strain>
    </source>
</reference>
<evidence type="ECO:0000313" key="4">
    <source>
        <dbReference type="Proteomes" id="UP000094165"/>
    </source>
</evidence>
<comment type="caution">
    <text evidence="3">The sequence shown here is derived from an EMBL/GenBank/DDBJ whole genome shotgun (WGS) entry which is preliminary data.</text>
</comment>
<sequence length="406" mass="45901">MKSLKCLLVKNITSVIFIYILSVSCLFLIGSQYYKDSTYNRVAQDTAIIYSNTLSLLHQYYSDEILPRAKASGAKTSLNYLDNDHDLPFPITFSNAFGQRLNKQLSDVSVEIYSQYPFENRKDRQLYDSQKSALTYFEQGNTEDIFKYEKMDSGEKNMITLITPIYMSKPCLNCHNAKSDYTGITWKDGDFRGVREISFPVSTENIFESDYTCLSVIVALLVSISGVFLVLPLVKQLKVSLKQSQSLMSELEFQACHDPLTKISNLNQLTKMMDLALKDSTSNNIGLLFIDLNKFKYINDTWGHAAGNRVLTRCAQTLKNMIKTEYTLARIGGDEFVIMIPNIIHDDETEQLASRITKAMTTTVDFNGLDISYSASIGHVVHTKAKTSADMLLSAADHEMYKNKNS</sequence>
<keyword evidence="4" id="KW-1185">Reference proteome</keyword>
<organism evidence="3 4">
    <name type="scientific">Vibrio genomosp. F6 str. FF-238</name>
    <dbReference type="NCBI Taxonomy" id="1191298"/>
    <lineage>
        <taxon>Bacteria</taxon>
        <taxon>Pseudomonadati</taxon>
        <taxon>Pseudomonadota</taxon>
        <taxon>Gammaproteobacteria</taxon>
        <taxon>Vibrionales</taxon>
        <taxon>Vibrionaceae</taxon>
        <taxon>Vibrio</taxon>
    </lineage>
</organism>
<dbReference type="InterPro" id="IPR029787">
    <property type="entry name" value="Nucleotide_cyclase"/>
</dbReference>
<dbReference type="CDD" id="cd01949">
    <property type="entry name" value="GGDEF"/>
    <property type="match status" value="1"/>
</dbReference>
<feature type="domain" description="GGDEF" evidence="2">
    <location>
        <begin position="283"/>
        <end position="406"/>
    </location>
</feature>
<dbReference type="PANTHER" id="PTHR46663:SF2">
    <property type="entry name" value="GGDEF DOMAIN-CONTAINING PROTEIN"/>
    <property type="match status" value="1"/>
</dbReference>
<feature type="transmembrane region" description="Helical" evidence="1">
    <location>
        <begin position="12"/>
        <end position="34"/>
    </location>
</feature>
<dbReference type="Gene3D" id="3.30.70.270">
    <property type="match status" value="1"/>
</dbReference>
<evidence type="ECO:0000313" key="3">
    <source>
        <dbReference type="EMBL" id="OEE74755.1"/>
    </source>
</evidence>
<evidence type="ECO:0000256" key="1">
    <source>
        <dbReference type="SAM" id="Phobius"/>
    </source>
</evidence>
<dbReference type="InterPro" id="IPR021796">
    <property type="entry name" value="Tll0287-like_dom"/>
</dbReference>
<name>A0A1E5CWM6_9VIBR</name>
<dbReference type="RefSeq" id="WP_017054568.1">
    <property type="nucleotide sequence ID" value="NZ_AJYW02000182.1"/>
</dbReference>
<dbReference type="InterPro" id="IPR052163">
    <property type="entry name" value="DGC-Regulatory_Protein"/>
</dbReference>
<dbReference type="Pfam" id="PF11845">
    <property type="entry name" value="Tll0287-like"/>
    <property type="match status" value="1"/>
</dbReference>
<keyword evidence="1" id="KW-0472">Membrane</keyword>
<dbReference type="EMBL" id="AJYW02000182">
    <property type="protein sequence ID" value="OEE74755.1"/>
    <property type="molecule type" value="Genomic_DNA"/>
</dbReference>
<feature type="transmembrane region" description="Helical" evidence="1">
    <location>
        <begin position="214"/>
        <end position="234"/>
    </location>
</feature>
<gene>
    <name evidence="3" type="ORF">A130_06185</name>
</gene>
<keyword evidence="1" id="KW-1133">Transmembrane helix</keyword>
<dbReference type="Proteomes" id="UP000094165">
    <property type="component" value="Unassembled WGS sequence"/>
</dbReference>
<dbReference type="PROSITE" id="PS51257">
    <property type="entry name" value="PROKAR_LIPOPROTEIN"/>
    <property type="match status" value="1"/>
</dbReference>
<evidence type="ECO:0000259" key="2">
    <source>
        <dbReference type="PROSITE" id="PS50887"/>
    </source>
</evidence>
<dbReference type="InterPro" id="IPR043128">
    <property type="entry name" value="Rev_trsase/Diguanyl_cyclase"/>
</dbReference>
<protein>
    <recommendedName>
        <fullName evidence="2">GGDEF domain-containing protein</fullName>
    </recommendedName>
</protein>
<dbReference type="NCBIfam" id="TIGR00254">
    <property type="entry name" value="GGDEF"/>
    <property type="match status" value="1"/>
</dbReference>
<accession>A0A1E5CWM6</accession>
<dbReference type="SUPFAM" id="SSF55073">
    <property type="entry name" value="Nucleotide cyclase"/>
    <property type="match status" value="1"/>
</dbReference>
<dbReference type="PROSITE" id="PS50887">
    <property type="entry name" value="GGDEF"/>
    <property type="match status" value="1"/>
</dbReference>
<dbReference type="PANTHER" id="PTHR46663">
    <property type="entry name" value="DIGUANYLATE CYCLASE DGCT-RELATED"/>
    <property type="match status" value="1"/>
</dbReference>